<evidence type="ECO:0000313" key="2">
    <source>
        <dbReference type="Proteomes" id="UP000070163"/>
    </source>
</evidence>
<dbReference type="Gene3D" id="3.40.50.2020">
    <property type="match status" value="1"/>
</dbReference>
<keyword evidence="1" id="KW-0328">Glycosyltransferase</keyword>
<protein>
    <submittedName>
        <fullName evidence="1">Phosphoribosyltransferase</fullName>
    </submittedName>
</protein>
<evidence type="ECO:0000313" key="1">
    <source>
        <dbReference type="EMBL" id="KXA89345.1"/>
    </source>
</evidence>
<dbReference type="GO" id="GO:0016757">
    <property type="term" value="F:glycosyltransferase activity"/>
    <property type="evidence" value="ECO:0007669"/>
    <property type="project" value="UniProtKB-KW"/>
</dbReference>
<proteinExistence type="predicted"/>
<dbReference type="PATRIC" id="fig|1698259.3.peg.1552"/>
<sequence length="40" mass="4457">MFKDRKDAGKKLAHALEKYKGKDVLVLAIPRGGVEVGYRV</sequence>
<accession>A0A133U582</accession>
<dbReference type="InterPro" id="IPR029057">
    <property type="entry name" value="PRTase-like"/>
</dbReference>
<comment type="caution">
    <text evidence="1">The sequence shown here is derived from an EMBL/GenBank/DDBJ whole genome shotgun (WGS) entry which is preliminary data.</text>
</comment>
<gene>
    <name evidence="1" type="ORF">AKJ57_05410</name>
</gene>
<feature type="non-terminal residue" evidence="1">
    <location>
        <position position="40"/>
    </location>
</feature>
<keyword evidence="1" id="KW-0808">Transferase</keyword>
<reference evidence="1 2" key="1">
    <citation type="journal article" date="2016" name="Sci. Rep.">
        <title>Metabolic traits of an uncultured archaeal lineage -MSBL1- from brine pools of the Red Sea.</title>
        <authorList>
            <person name="Mwirichia R."/>
            <person name="Alam I."/>
            <person name="Rashid M."/>
            <person name="Vinu M."/>
            <person name="Ba-Alawi W."/>
            <person name="Anthony Kamau A."/>
            <person name="Kamanda Ngugi D."/>
            <person name="Goker M."/>
            <person name="Klenk H.P."/>
            <person name="Bajic V."/>
            <person name="Stingl U."/>
        </authorList>
    </citation>
    <scope>NUCLEOTIDE SEQUENCE [LARGE SCALE GENOMIC DNA]</scope>
    <source>
        <strain evidence="1">SCGC-AAA259A05</strain>
    </source>
</reference>
<dbReference type="EMBL" id="LHXJ01000083">
    <property type="protein sequence ID" value="KXA89345.1"/>
    <property type="molecule type" value="Genomic_DNA"/>
</dbReference>
<organism evidence="1 2">
    <name type="scientific">candidate division MSBL1 archaeon SCGC-AAA259A05</name>
    <dbReference type="NCBI Taxonomy" id="1698259"/>
    <lineage>
        <taxon>Archaea</taxon>
        <taxon>Methanobacteriati</taxon>
        <taxon>Methanobacteriota</taxon>
        <taxon>candidate division MSBL1</taxon>
    </lineage>
</organism>
<dbReference type="AlphaFoldDB" id="A0A133U582"/>
<dbReference type="SUPFAM" id="SSF53271">
    <property type="entry name" value="PRTase-like"/>
    <property type="match status" value="1"/>
</dbReference>
<dbReference type="Proteomes" id="UP000070163">
    <property type="component" value="Unassembled WGS sequence"/>
</dbReference>
<keyword evidence="2" id="KW-1185">Reference proteome</keyword>
<name>A0A133U582_9EURY</name>